<sequence length="117" mass="13243">MLKLGAINGVYREKNKLKAKTEPTIDGGDLGKMLDSKFAVKLRIHIKLVSEQPLIEAKQFQGVARDVEELMQRKRSATIEQRVGDNLEGVSLCGMIFKSIKFRPRNEGENKQNKCNK</sequence>
<reference evidence="2" key="1">
    <citation type="journal article" date="2023" name="Nat. Plants">
        <title>Single-cell RNA sequencing provides a high-resolution roadmap for understanding the multicellular compartmentation of specialized metabolism.</title>
        <authorList>
            <person name="Sun S."/>
            <person name="Shen X."/>
            <person name="Li Y."/>
            <person name="Li Y."/>
            <person name="Wang S."/>
            <person name="Li R."/>
            <person name="Zhang H."/>
            <person name="Shen G."/>
            <person name="Guo B."/>
            <person name="Wei J."/>
            <person name="Xu J."/>
            <person name="St-Pierre B."/>
            <person name="Chen S."/>
            <person name="Sun C."/>
        </authorList>
    </citation>
    <scope>NUCLEOTIDE SEQUENCE [LARGE SCALE GENOMIC DNA]</scope>
</reference>
<proteinExistence type="predicted"/>
<evidence type="ECO:0000313" key="1">
    <source>
        <dbReference type="EMBL" id="KAI5658864.1"/>
    </source>
</evidence>
<gene>
    <name evidence="1" type="ORF">M9H77_27657</name>
</gene>
<evidence type="ECO:0000313" key="2">
    <source>
        <dbReference type="Proteomes" id="UP001060085"/>
    </source>
</evidence>
<dbReference type="EMBL" id="CM044706">
    <property type="protein sequence ID" value="KAI5658864.1"/>
    <property type="molecule type" value="Genomic_DNA"/>
</dbReference>
<keyword evidence="2" id="KW-1185">Reference proteome</keyword>
<dbReference type="Proteomes" id="UP001060085">
    <property type="component" value="Linkage Group LG06"/>
</dbReference>
<organism evidence="1 2">
    <name type="scientific">Catharanthus roseus</name>
    <name type="common">Madagascar periwinkle</name>
    <name type="synonym">Vinca rosea</name>
    <dbReference type="NCBI Taxonomy" id="4058"/>
    <lineage>
        <taxon>Eukaryota</taxon>
        <taxon>Viridiplantae</taxon>
        <taxon>Streptophyta</taxon>
        <taxon>Embryophyta</taxon>
        <taxon>Tracheophyta</taxon>
        <taxon>Spermatophyta</taxon>
        <taxon>Magnoliopsida</taxon>
        <taxon>eudicotyledons</taxon>
        <taxon>Gunneridae</taxon>
        <taxon>Pentapetalae</taxon>
        <taxon>asterids</taxon>
        <taxon>lamiids</taxon>
        <taxon>Gentianales</taxon>
        <taxon>Apocynaceae</taxon>
        <taxon>Rauvolfioideae</taxon>
        <taxon>Vinceae</taxon>
        <taxon>Catharanthinae</taxon>
        <taxon>Catharanthus</taxon>
    </lineage>
</organism>
<name>A0ACC0ADZ8_CATRO</name>
<accession>A0ACC0ADZ8</accession>
<protein>
    <submittedName>
        <fullName evidence="1">Uncharacterized protein</fullName>
    </submittedName>
</protein>
<comment type="caution">
    <text evidence="1">The sequence shown here is derived from an EMBL/GenBank/DDBJ whole genome shotgun (WGS) entry which is preliminary data.</text>
</comment>